<dbReference type="GO" id="GO:0030791">
    <property type="term" value="F:arsenite methyltransferase activity"/>
    <property type="evidence" value="ECO:0007669"/>
    <property type="project" value="UniProtKB-EC"/>
</dbReference>
<dbReference type="RefSeq" id="WP_146505784.1">
    <property type="nucleotide sequence ID" value="NZ_SJPG01000001.1"/>
</dbReference>
<keyword evidence="11" id="KW-1185">Reference proteome</keyword>
<evidence type="ECO:0000256" key="4">
    <source>
        <dbReference type="ARBA" id="ARBA00034521"/>
    </source>
</evidence>
<dbReference type="AlphaFoldDB" id="A0A5C5XPN9"/>
<comment type="similarity">
    <text evidence="3">Belongs to the methyltransferase superfamily. Arsenite methyltransferase family.</text>
</comment>
<evidence type="ECO:0000256" key="1">
    <source>
        <dbReference type="ARBA" id="ARBA00022679"/>
    </source>
</evidence>
<evidence type="ECO:0000256" key="5">
    <source>
        <dbReference type="ARBA" id="ARBA00034545"/>
    </source>
</evidence>
<evidence type="ECO:0000256" key="6">
    <source>
        <dbReference type="ARBA" id="ARBA00047941"/>
    </source>
</evidence>
<sequence>MSKAFHPNANNTAEASVYNRYAAAAQAREELLCCPVEYAGDFLAVIPQEILERDYGCGDPTRHVHEGETVVDLGSGGGKLCYILSQVVGKRGRVIGVDCNLEMLALARKHQGQVAERLGYDNVDFRYGMIQDLQLDLDLLGRELGQHPIADPSSWLKLRNIEERLRHDQPMIASNTVDCVVSNCVLNLVRQQDRKQLFAEIFRVLKKGGRAAISDIVSDEDVPQELQENPELWSGCISGAFREEQFLQAFEEVGFHGIELVKRQSEPWRTVDGIEFRSVTVVANKGKQGPCLERNQAVIYRGPFKKVEDDDGHAYNRGMRMAVCDKTFHLLQQSPYAGLFEAVEPLTPIPLNDAVPFDCRRSKIRSTRESKGEDYDVTTESIGPCCEPDGECC</sequence>
<dbReference type="PANTHER" id="PTHR43675:SF8">
    <property type="entry name" value="ARSENITE METHYLTRANSFERASE"/>
    <property type="match status" value="1"/>
</dbReference>
<dbReference type="InterPro" id="IPR026669">
    <property type="entry name" value="Arsenite_MeTrfase-like"/>
</dbReference>
<dbReference type="CDD" id="cd02440">
    <property type="entry name" value="AdoMet_MTases"/>
    <property type="match status" value="1"/>
</dbReference>
<dbReference type="EC" id="2.1.1.137" evidence="4"/>
<keyword evidence="1 10" id="KW-0808">Transferase</keyword>
<dbReference type="EMBL" id="SJPG01000001">
    <property type="protein sequence ID" value="TWT64035.1"/>
    <property type="molecule type" value="Genomic_DNA"/>
</dbReference>
<dbReference type="OrthoDB" id="9772751at2"/>
<evidence type="ECO:0000313" key="11">
    <source>
        <dbReference type="Proteomes" id="UP000316095"/>
    </source>
</evidence>
<keyword evidence="2" id="KW-0949">S-adenosyl-L-methionine</keyword>
<feature type="domain" description="Methyltransferase" evidence="9">
    <location>
        <begin position="65"/>
        <end position="254"/>
    </location>
</feature>
<evidence type="ECO:0000313" key="10">
    <source>
        <dbReference type="EMBL" id="TWT64035.1"/>
    </source>
</evidence>
<evidence type="ECO:0000256" key="2">
    <source>
        <dbReference type="ARBA" id="ARBA00022691"/>
    </source>
</evidence>
<dbReference type="Pfam" id="PF13847">
    <property type="entry name" value="Methyltransf_31"/>
    <property type="match status" value="1"/>
</dbReference>
<keyword evidence="10" id="KW-0489">Methyltransferase</keyword>
<organism evidence="10 11">
    <name type="scientific">Rubinisphaera italica</name>
    <dbReference type="NCBI Taxonomy" id="2527969"/>
    <lineage>
        <taxon>Bacteria</taxon>
        <taxon>Pseudomonadati</taxon>
        <taxon>Planctomycetota</taxon>
        <taxon>Planctomycetia</taxon>
        <taxon>Planctomycetales</taxon>
        <taxon>Planctomycetaceae</taxon>
        <taxon>Rubinisphaera</taxon>
    </lineage>
</organism>
<comment type="catalytic activity">
    <reaction evidence="7">
        <text>arsenic triglutathione + 2 [thioredoxin]-dithiol + 2 S-adenosyl-L-methionine + H2O = dimethylarsinous acid + 2 [thioredoxin]-disulfide + 3 glutathione + 2 S-adenosyl-L-homocysteine + 2 H(+)</text>
        <dbReference type="Rhea" id="RHEA:69464"/>
        <dbReference type="Rhea" id="RHEA-COMP:10698"/>
        <dbReference type="Rhea" id="RHEA-COMP:10700"/>
        <dbReference type="ChEBI" id="CHEBI:15377"/>
        <dbReference type="ChEBI" id="CHEBI:15378"/>
        <dbReference type="ChEBI" id="CHEBI:23808"/>
        <dbReference type="ChEBI" id="CHEBI:29950"/>
        <dbReference type="ChEBI" id="CHEBI:50058"/>
        <dbReference type="ChEBI" id="CHEBI:57856"/>
        <dbReference type="ChEBI" id="CHEBI:57925"/>
        <dbReference type="ChEBI" id="CHEBI:59789"/>
        <dbReference type="ChEBI" id="CHEBI:183640"/>
        <dbReference type="EC" id="2.1.1.137"/>
    </reaction>
</comment>
<dbReference type="Proteomes" id="UP000316095">
    <property type="component" value="Unassembled WGS sequence"/>
</dbReference>
<comment type="catalytic activity">
    <reaction evidence="6">
        <text>arsenic triglutathione + [thioredoxin]-dithiol + S-adenosyl-L-methionine + 2 H2O = methylarsonous acid + [thioredoxin]-disulfide + 3 glutathione + S-adenosyl-L-homocysteine + H(+)</text>
        <dbReference type="Rhea" id="RHEA:69460"/>
        <dbReference type="Rhea" id="RHEA-COMP:10698"/>
        <dbReference type="Rhea" id="RHEA-COMP:10700"/>
        <dbReference type="ChEBI" id="CHEBI:15377"/>
        <dbReference type="ChEBI" id="CHEBI:15378"/>
        <dbReference type="ChEBI" id="CHEBI:17826"/>
        <dbReference type="ChEBI" id="CHEBI:29950"/>
        <dbReference type="ChEBI" id="CHEBI:50058"/>
        <dbReference type="ChEBI" id="CHEBI:57856"/>
        <dbReference type="ChEBI" id="CHEBI:57925"/>
        <dbReference type="ChEBI" id="CHEBI:59789"/>
        <dbReference type="ChEBI" id="CHEBI:183640"/>
        <dbReference type="EC" id="2.1.1.137"/>
    </reaction>
</comment>
<dbReference type="PANTHER" id="PTHR43675">
    <property type="entry name" value="ARSENITE METHYLTRANSFERASE"/>
    <property type="match status" value="1"/>
</dbReference>
<dbReference type="GO" id="GO:0032259">
    <property type="term" value="P:methylation"/>
    <property type="evidence" value="ECO:0007669"/>
    <property type="project" value="UniProtKB-KW"/>
</dbReference>
<evidence type="ECO:0000256" key="3">
    <source>
        <dbReference type="ARBA" id="ARBA00034487"/>
    </source>
</evidence>
<dbReference type="SUPFAM" id="SSF53335">
    <property type="entry name" value="S-adenosyl-L-methionine-dependent methyltransferases"/>
    <property type="match status" value="1"/>
</dbReference>
<comment type="caution">
    <text evidence="10">The sequence shown here is derived from an EMBL/GenBank/DDBJ whole genome shotgun (WGS) entry which is preliminary data.</text>
</comment>
<comment type="catalytic activity">
    <reaction evidence="8">
        <text>arsenic triglutathione + 3 [thioredoxin]-dithiol + 3 S-adenosyl-L-methionine = trimethylarsine + 3 [thioredoxin]-disulfide + 3 glutathione + 3 S-adenosyl-L-homocysteine + 3 H(+)</text>
        <dbReference type="Rhea" id="RHEA:69432"/>
        <dbReference type="Rhea" id="RHEA-COMP:10698"/>
        <dbReference type="Rhea" id="RHEA-COMP:10700"/>
        <dbReference type="ChEBI" id="CHEBI:15378"/>
        <dbReference type="ChEBI" id="CHEBI:27130"/>
        <dbReference type="ChEBI" id="CHEBI:29950"/>
        <dbReference type="ChEBI" id="CHEBI:50058"/>
        <dbReference type="ChEBI" id="CHEBI:57856"/>
        <dbReference type="ChEBI" id="CHEBI:57925"/>
        <dbReference type="ChEBI" id="CHEBI:59789"/>
        <dbReference type="ChEBI" id="CHEBI:183640"/>
        <dbReference type="EC" id="2.1.1.137"/>
    </reaction>
</comment>
<dbReference type="InterPro" id="IPR025714">
    <property type="entry name" value="Methyltranfer_dom"/>
</dbReference>
<evidence type="ECO:0000259" key="9">
    <source>
        <dbReference type="Pfam" id="PF13847"/>
    </source>
</evidence>
<accession>A0A5C5XPN9</accession>
<protein>
    <recommendedName>
        <fullName evidence="5">Arsenite methyltransferase</fullName>
        <ecNumber evidence="4">2.1.1.137</ecNumber>
    </recommendedName>
</protein>
<evidence type="ECO:0000256" key="7">
    <source>
        <dbReference type="ARBA" id="ARBA00047943"/>
    </source>
</evidence>
<dbReference type="InterPro" id="IPR029063">
    <property type="entry name" value="SAM-dependent_MTases_sf"/>
</dbReference>
<reference evidence="10 11" key="1">
    <citation type="submission" date="2019-02" db="EMBL/GenBank/DDBJ databases">
        <title>Deep-cultivation of Planctomycetes and their phenomic and genomic characterization uncovers novel biology.</title>
        <authorList>
            <person name="Wiegand S."/>
            <person name="Jogler M."/>
            <person name="Boedeker C."/>
            <person name="Pinto D."/>
            <person name="Vollmers J."/>
            <person name="Rivas-Marin E."/>
            <person name="Kohn T."/>
            <person name="Peeters S.H."/>
            <person name="Heuer A."/>
            <person name="Rast P."/>
            <person name="Oberbeckmann S."/>
            <person name="Bunk B."/>
            <person name="Jeske O."/>
            <person name="Meyerdierks A."/>
            <person name="Storesund J.E."/>
            <person name="Kallscheuer N."/>
            <person name="Luecker S."/>
            <person name="Lage O.M."/>
            <person name="Pohl T."/>
            <person name="Merkel B.J."/>
            <person name="Hornburger P."/>
            <person name="Mueller R.-W."/>
            <person name="Bruemmer F."/>
            <person name="Labrenz M."/>
            <person name="Spormann A.M."/>
            <person name="Op Den Camp H."/>
            <person name="Overmann J."/>
            <person name="Amann R."/>
            <person name="Jetten M.S.M."/>
            <person name="Mascher T."/>
            <person name="Medema M.H."/>
            <person name="Devos D.P."/>
            <person name="Kaster A.-K."/>
            <person name="Ovreas L."/>
            <person name="Rohde M."/>
            <person name="Galperin M.Y."/>
            <person name="Jogler C."/>
        </authorList>
    </citation>
    <scope>NUCLEOTIDE SEQUENCE [LARGE SCALE GENOMIC DNA]</scope>
    <source>
        <strain evidence="10 11">Pan54</strain>
    </source>
</reference>
<proteinExistence type="inferred from homology"/>
<dbReference type="Gene3D" id="3.40.50.150">
    <property type="entry name" value="Vaccinia Virus protein VP39"/>
    <property type="match status" value="2"/>
</dbReference>
<evidence type="ECO:0000256" key="8">
    <source>
        <dbReference type="ARBA" id="ARBA00048428"/>
    </source>
</evidence>
<gene>
    <name evidence="10" type="ORF">Pan54_47950</name>
</gene>
<name>A0A5C5XPN9_9PLAN</name>